<name>A0A6A1XLU3_BACOV</name>
<dbReference type="EMBL" id="VWFC01000005">
    <property type="protein sequence ID" value="KAB1329013.1"/>
    <property type="molecule type" value="Genomic_DNA"/>
</dbReference>
<proteinExistence type="predicted"/>
<evidence type="ECO:0000313" key="7">
    <source>
        <dbReference type="Proteomes" id="UP000375690"/>
    </source>
</evidence>
<sequence>MIYFSWATQIILAIISFLWLIPYYIAFKVGNRKYMSKTLDLSCNNRYTLMYYSGFFISILWYIMPFLNQPRFKLNIFSLFDIKVILLENVLYNIILIALIGYFMSVWGTKVVNCNLQATKDRFLHPSKLITEGPYKKVRNPMIMGDLFCHLSFILLLGAIHTLCLYIIYICINLV</sequence>
<gene>
    <name evidence="6" type="ORF">F3B53_06905</name>
</gene>
<evidence type="ECO:0000256" key="2">
    <source>
        <dbReference type="ARBA" id="ARBA00022692"/>
    </source>
</evidence>
<dbReference type="AlphaFoldDB" id="A0A6A1XLU3"/>
<protein>
    <recommendedName>
        <fullName evidence="8">Isoprenylcysteine carboxylmethyltransferase family protein</fullName>
    </recommendedName>
</protein>
<accession>A0A6A1XLU3</accession>
<feature type="transmembrane region" description="Helical" evidence="5">
    <location>
        <begin position="6"/>
        <end position="26"/>
    </location>
</feature>
<keyword evidence="4 5" id="KW-0472">Membrane</keyword>
<organism evidence="6 7">
    <name type="scientific">Bacteroides ovatus</name>
    <dbReference type="NCBI Taxonomy" id="28116"/>
    <lineage>
        <taxon>Bacteria</taxon>
        <taxon>Pseudomonadati</taxon>
        <taxon>Bacteroidota</taxon>
        <taxon>Bacteroidia</taxon>
        <taxon>Bacteroidales</taxon>
        <taxon>Bacteroidaceae</taxon>
        <taxon>Bacteroides</taxon>
    </lineage>
</organism>
<evidence type="ECO:0000313" key="6">
    <source>
        <dbReference type="EMBL" id="KAB1329013.1"/>
    </source>
</evidence>
<evidence type="ECO:0000256" key="3">
    <source>
        <dbReference type="ARBA" id="ARBA00022989"/>
    </source>
</evidence>
<comment type="subcellular location">
    <subcellularLocation>
        <location evidence="1">Endomembrane system</location>
        <topology evidence="1">Multi-pass membrane protein</topology>
    </subcellularLocation>
</comment>
<dbReference type="Gene3D" id="1.20.120.1630">
    <property type="match status" value="1"/>
</dbReference>
<feature type="non-terminal residue" evidence="6">
    <location>
        <position position="175"/>
    </location>
</feature>
<dbReference type="GO" id="GO:0012505">
    <property type="term" value="C:endomembrane system"/>
    <property type="evidence" value="ECO:0007669"/>
    <property type="project" value="UniProtKB-SubCell"/>
</dbReference>
<dbReference type="Pfam" id="PF04191">
    <property type="entry name" value="PEMT"/>
    <property type="match status" value="1"/>
</dbReference>
<evidence type="ECO:0000256" key="1">
    <source>
        <dbReference type="ARBA" id="ARBA00004127"/>
    </source>
</evidence>
<evidence type="ECO:0000256" key="4">
    <source>
        <dbReference type="ARBA" id="ARBA00023136"/>
    </source>
</evidence>
<keyword evidence="3 5" id="KW-1133">Transmembrane helix</keyword>
<dbReference type="Proteomes" id="UP000375690">
    <property type="component" value="Unassembled WGS sequence"/>
</dbReference>
<comment type="caution">
    <text evidence="6">The sequence shown here is derived from an EMBL/GenBank/DDBJ whole genome shotgun (WGS) entry which is preliminary data.</text>
</comment>
<evidence type="ECO:0000256" key="5">
    <source>
        <dbReference type="SAM" id="Phobius"/>
    </source>
</evidence>
<feature type="transmembrane region" description="Helical" evidence="5">
    <location>
        <begin position="47"/>
        <end position="64"/>
    </location>
</feature>
<dbReference type="InterPro" id="IPR007318">
    <property type="entry name" value="Phopholipid_MeTrfase"/>
</dbReference>
<keyword evidence="2 5" id="KW-0812">Transmembrane</keyword>
<feature type="transmembrane region" description="Helical" evidence="5">
    <location>
        <begin position="147"/>
        <end position="169"/>
    </location>
</feature>
<evidence type="ECO:0008006" key="8">
    <source>
        <dbReference type="Google" id="ProtNLM"/>
    </source>
</evidence>
<feature type="transmembrane region" description="Helical" evidence="5">
    <location>
        <begin position="84"/>
        <end position="103"/>
    </location>
</feature>
<reference evidence="6 7" key="1">
    <citation type="journal article" date="2019" name="Nat. Med.">
        <title>A library of human gut bacterial isolates paired with longitudinal multiomics data enables mechanistic microbiome research.</title>
        <authorList>
            <person name="Poyet M."/>
            <person name="Groussin M."/>
            <person name="Gibbons S.M."/>
            <person name="Avila-Pacheco J."/>
            <person name="Jiang X."/>
            <person name="Kearney S.M."/>
            <person name="Perrotta A.R."/>
            <person name="Berdy B."/>
            <person name="Zhao S."/>
            <person name="Lieberman T.D."/>
            <person name="Swanson P.K."/>
            <person name="Smith M."/>
            <person name="Roesemann S."/>
            <person name="Alexander J.E."/>
            <person name="Rich S.A."/>
            <person name="Livny J."/>
            <person name="Vlamakis H."/>
            <person name="Clish C."/>
            <person name="Bullock K."/>
            <person name="Deik A."/>
            <person name="Scott J."/>
            <person name="Pierce K.A."/>
            <person name="Xavier R.J."/>
            <person name="Alm E.J."/>
        </authorList>
    </citation>
    <scope>NUCLEOTIDE SEQUENCE [LARGE SCALE GENOMIC DNA]</scope>
    <source>
        <strain evidence="6 7">BIOML-A2</strain>
    </source>
</reference>